<keyword evidence="2" id="KW-0902">Two-component regulatory system</keyword>
<evidence type="ECO:0000256" key="2">
    <source>
        <dbReference type="ARBA" id="ARBA00023012"/>
    </source>
</evidence>
<dbReference type="RefSeq" id="WP_173945604.1">
    <property type="nucleotide sequence ID" value="NZ_CP102845.1"/>
</dbReference>
<name>A0ABY5RMK7_9HYPH</name>
<dbReference type="InterPro" id="IPR050595">
    <property type="entry name" value="Bact_response_regulator"/>
</dbReference>
<dbReference type="InterPro" id="IPR001789">
    <property type="entry name" value="Sig_transdc_resp-reg_receiver"/>
</dbReference>
<evidence type="ECO:0000313" key="5">
    <source>
        <dbReference type="EMBL" id="UVF17584.1"/>
    </source>
</evidence>
<evidence type="ECO:0000256" key="3">
    <source>
        <dbReference type="PROSITE-ProRule" id="PRU00169"/>
    </source>
</evidence>
<sequence>MATTVLIVDDSKLARIVAGKALAVLQPDWERIEAGNAQDALDIIRHRKIDLAMIDYNMPEKDGLELAAELRAIHPTMPIAVITANIQDEVIARAREVNATFVSKPLTEDGLRGFISGAALRLRSGGTPS</sequence>
<evidence type="ECO:0000259" key="4">
    <source>
        <dbReference type="PROSITE" id="PS50110"/>
    </source>
</evidence>
<feature type="domain" description="Response regulatory" evidence="4">
    <location>
        <begin position="4"/>
        <end position="119"/>
    </location>
</feature>
<keyword evidence="1 3" id="KW-0597">Phosphoprotein</keyword>
<gene>
    <name evidence="5" type="ORF">HPT29_013625</name>
</gene>
<organism evidence="5 6">
    <name type="scientific">Microvirga terrae</name>
    <dbReference type="NCBI Taxonomy" id="2740529"/>
    <lineage>
        <taxon>Bacteria</taxon>
        <taxon>Pseudomonadati</taxon>
        <taxon>Pseudomonadota</taxon>
        <taxon>Alphaproteobacteria</taxon>
        <taxon>Hyphomicrobiales</taxon>
        <taxon>Methylobacteriaceae</taxon>
        <taxon>Microvirga</taxon>
    </lineage>
</organism>
<dbReference type="Pfam" id="PF00072">
    <property type="entry name" value="Response_reg"/>
    <property type="match status" value="1"/>
</dbReference>
<dbReference type="SUPFAM" id="SSF52172">
    <property type="entry name" value="CheY-like"/>
    <property type="match status" value="1"/>
</dbReference>
<feature type="modified residue" description="4-aspartylphosphate" evidence="3">
    <location>
        <position position="55"/>
    </location>
</feature>
<dbReference type="PROSITE" id="PS50110">
    <property type="entry name" value="RESPONSE_REGULATORY"/>
    <property type="match status" value="1"/>
</dbReference>
<protein>
    <submittedName>
        <fullName evidence="5">Response regulator</fullName>
    </submittedName>
</protein>
<accession>A0ABY5RMK7</accession>
<dbReference type="SMART" id="SM00448">
    <property type="entry name" value="REC"/>
    <property type="match status" value="1"/>
</dbReference>
<evidence type="ECO:0000313" key="6">
    <source>
        <dbReference type="Proteomes" id="UP001017257"/>
    </source>
</evidence>
<dbReference type="PANTHER" id="PTHR44591">
    <property type="entry name" value="STRESS RESPONSE REGULATOR PROTEIN 1"/>
    <property type="match status" value="1"/>
</dbReference>
<proteinExistence type="predicted"/>
<dbReference type="EMBL" id="CP102845">
    <property type="protein sequence ID" value="UVF17584.1"/>
    <property type="molecule type" value="Genomic_DNA"/>
</dbReference>
<reference evidence="5" key="1">
    <citation type="submission" date="2022-08" db="EMBL/GenBank/DDBJ databases">
        <title>Microvirga terrae sp. nov., isolated from soil.</title>
        <authorList>
            <person name="Kim K.H."/>
            <person name="Seo Y.L."/>
            <person name="Kim J.M."/>
            <person name="Lee J.K."/>
            <person name="Han D.M."/>
            <person name="Jeon C.O."/>
        </authorList>
    </citation>
    <scope>NUCLEOTIDE SEQUENCE</scope>
    <source>
        <strain evidence="5">R24</strain>
    </source>
</reference>
<dbReference type="Gene3D" id="3.40.50.2300">
    <property type="match status" value="1"/>
</dbReference>
<evidence type="ECO:0000256" key="1">
    <source>
        <dbReference type="ARBA" id="ARBA00022553"/>
    </source>
</evidence>
<keyword evidence="6" id="KW-1185">Reference proteome</keyword>
<dbReference type="Proteomes" id="UP001017257">
    <property type="component" value="Chromosome"/>
</dbReference>
<dbReference type="InterPro" id="IPR011006">
    <property type="entry name" value="CheY-like_superfamily"/>
</dbReference>
<dbReference type="PANTHER" id="PTHR44591:SF14">
    <property type="entry name" value="PROTEIN PILG"/>
    <property type="match status" value="1"/>
</dbReference>